<name>A0A6J5KHE3_9CAUD</name>
<organism evidence="2">
    <name type="scientific">uncultured Caudovirales phage</name>
    <dbReference type="NCBI Taxonomy" id="2100421"/>
    <lineage>
        <taxon>Viruses</taxon>
        <taxon>Duplodnaviria</taxon>
        <taxon>Heunggongvirae</taxon>
        <taxon>Uroviricota</taxon>
        <taxon>Caudoviricetes</taxon>
        <taxon>Peduoviridae</taxon>
        <taxon>Maltschvirus</taxon>
        <taxon>Maltschvirus maltsch</taxon>
    </lineage>
</organism>
<gene>
    <name evidence="2" type="ORF">UFOVP1_35</name>
</gene>
<evidence type="ECO:0000256" key="1">
    <source>
        <dbReference type="SAM" id="Phobius"/>
    </source>
</evidence>
<protein>
    <submittedName>
        <fullName evidence="2">Uncharacterized protein</fullName>
    </submittedName>
</protein>
<proteinExistence type="predicted"/>
<accession>A0A6J5KHE3</accession>
<sequence>MYFIRERIVRLFMQWFVYEDPNKKDRTPWLSIMCYCGIISFILWSVYK</sequence>
<keyword evidence="1" id="KW-0812">Transmembrane</keyword>
<dbReference type="EMBL" id="LR796139">
    <property type="protein sequence ID" value="CAB4120921.1"/>
    <property type="molecule type" value="Genomic_DNA"/>
</dbReference>
<keyword evidence="1" id="KW-0472">Membrane</keyword>
<feature type="transmembrane region" description="Helical" evidence="1">
    <location>
        <begin position="29"/>
        <end position="47"/>
    </location>
</feature>
<reference evidence="2" key="1">
    <citation type="submission" date="2020-04" db="EMBL/GenBank/DDBJ databases">
        <authorList>
            <person name="Chiriac C."/>
            <person name="Salcher M."/>
            <person name="Ghai R."/>
            <person name="Kavagutti S V."/>
        </authorList>
    </citation>
    <scope>NUCLEOTIDE SEQUENCE</scope>
</reference>
<evidence type="ECO:0000313" key="2">
    <source>
        <dbReference type="EMBL" id="CAB4120921.1"/>
    </source>
</evidence>
<keyword evidence="1" id="KW-1133">Transmembrane helix</keyword>